<dbReference type="InterPro" id="IPR006311">
    <property type="entry name" value="TAT_signal"/>
</dbReference>
<evidence type="ECO:0000256" key="7">
    <source>
        <dbReference type="ARBA" id="ARBA00032572"/>
    </source>
</evidence>
<dbReference type="PROSITE" id="PS51318">
    <property type="entry name" value="TAT"/>
    <property type="match status" value="1"/>
</dbReference>
<dbReference type="InterPro" id="IPR029058">
    <property type="entry name" value="AB_hydrolase_fold"/>
</dbReference>
<comment type="similarity">
    <text evidence="3">Belongs to the mycobacterial A85 antigen family.</text>
</comment>
<evidence type="ECO:0000256" key="4">
    <source>
        <dbReference type="ARBA" id="ARBA00012820"/>
    </source>
</evidence>
<evidence type="ECO:0000256" key="6">
    <source>
        <dbReference type="ARBA" id="ARBA00022801"/>
    </source>
</evidence>
<dbReference type="OrthoDB" id="5523653at2"/>
<dbReference type="InterPro" id="IPR000801">
    <property type="entry name" value="Esterase-like"/>
</dbReference>
<dbReference type="SUPFAM" id="SSF53474">
    <property type="entry name" value="alpha/beta-Hydrolases"/>
    <property type="match status" value="1"/>
</dbReference>
<comment type="catalytic activity">
    <reaction evidence="8">
        <text>an acyl-CoA + a 1,2-diacyl-sn-glycerol = a triacyl-sn-glycerol + CoA</text>
        <dbReference type="Rhea" id="RHEA:10868"/>
        <dbReference type="ChEBI" id="CHEBI:17815"/>
        <dbReference type="ChEBI" id="CHEBI:57287"/>
        <dbReference type="ChEBI" id="CHEBI:58342"/>
        <dbReference type="ChEBI" id="CHEBI:64615"/>
        <dbReference type="EC" id="2.3.1.20"/>
    </reaction>
</comment>
<evidence type="ECO:0000313" key="10">
    <source>
        <dbReference type="Proteomes" id="UP000094256"/>
    </source>
</evidence>
<dbReference type="EMBL" id="CP014168">
    <property type="protein sequence ID" value="AOH84330.1"/>
    <property type="molecule type" value="Genomic_DNA"/>
</dbReference>
<dbReference type="Gene3D" id="3.40.50.1820">
    <property type="entry name" value="alpha/beta hydrolase"/>
    <property type="match status" value="1"/>
</dbReference>
<dbReference type="GO" id="GO:0050348">
    <property type="term" value="F:trehalose O-mycolyltransferase activity"/>
    <property type="evidence" value="ECO:0007669"/>
    <property type="project" value="UniProtKB-EC"/>
</dbReference>
<evidence type="ECO:0000256" key="5">
    <source>
        <dbReference type="ARBA" id="ARBA00013244"/>
    </source>
</evidence>
<dbReference type="EC" id="2.3.1.20" evidence="5"/>
<dbReference type="KEGG" id="span:AWL63_10460"/>
<name>A0A1B3ZA95_9SPHN</name>
<evidence type="ECO:0000256" key="2">
    <source>
        <dbReference type="ARBA" id="ARBA00005622"/>
    </source>
</evidence>
<evidence type="ECO:0000256" key="8">
    <source>
        <dbReference type="ARBA" id="ARBA00048109"/>
    </source>
</evidence>
<dbReference type="Pfam" id="PF00756">
    <property type="entry name" value="Esterase"/>
    <property type="match status" value="1"/>
</dbReference>
<gene>
    <name evidence="9" type="ORF">AWL63_10460</name>
</gene>
<dbReference type="STRING" id="1560345.AWL63_10460"/>
<keyword evidence="6" id="KW-0378">Hydrolase</keyword>
<evidence type="ECO:0000313" key="9">
    <source>
        <dbReference type="EMBL" id="AOH84330.1"/>
    </source>
</evidence>
<accession>A0A1B3ZA95</accession>
<evidence type="ECO:0000256" key="1">
    <source>
        <dbReference type="ARBA" id="ARBA00000697"/>
    </source>
</evidence>
<dbReference type="Proteomes" id="UP000094256">
    <property type="component" value="Chromosome"/>
</dbReference>
<keyword evidence="10" id="KW-1185">Reference proteome</keyword>
<dbReference type="InterPro" id="IPR052558">
    <property type="entry name" value="Siderophore_Hydrolase_D"/>
</dbReference>
<comment type="similarity">
    <text evidence="2">Belongs to the esterase D family.</text>
</comment>
<dbReference type="EC" id="2.3.1.122" evidence="4"/>
<dbReference type="RefSeq" id="WP_069204890.1">
    <property type="nucleotide sequence ID" value="NZ_CP014168.1"/>
</dbReference>
<sequence length="336" mass="36702">MNYPIDRRSALSIGAGAIAAAAAATLPTRSSAAKTPTGLVESAPSFEALFPSTRYYEIESRIAGARFAAWVTLPAQYDADRTKTYPIVYQMDGNLFLPATAPFHQGEGDKLSPHIPFIMVSVGYSKRESHAWPWLRIRDLTPPGEAVPDVIRQTVEPAVKAGRLSQDEGRRYLAMFANPAADAFLAFLEQELHPQIATALRVDETDVALWGYSYGGLFSTYVAIERSDLFKCVGAGSPGIVAENSQIFKLYQQAVASKNDYSGRRLHVTLGARELAQPSLYQWIIARGTSELLAQTALHPLPGLKVSGEIIPLETHLTGAVPGWFSFVRACYQSPR</sequence>
<comment type="catalytic activity">
    <reaction evidence="1">
        <text>2 alpha,alpha'-trehalose 6-mycolate = alpha,alpha'-trehalose 6,6'-bismycolate + alpha,alpha-trehalose</text>
        <dbReference type="Rhea" id="RHEA:23472"/>
        <dbReference type="ChEBI" id="CHEBI:16551"/>
        <dbReference type="ChEBI" id="CHEBI:18195"/>
        <dbReference type="ChEBI" id="CHEBI:18234"/>
        <dbReference type="EC" id="2.3.1.122"/>
    </reaction>
</comment>
<dbReference type="GO" id="GO:0004144">
    <property type="term" value="F:diacylglycerol O-acyltransferase activity"/>
    <property type="evidence" value="ECO:0007669"/>
    <property type="project" value="UniProtKB-EC"/>
</dbReference>
<dbReference type="AlphaFoldDB" id="A0A1B3ZA95"/>
<evidence type="ECO:0000256" key="3">
    <source>
        <dbReference type="ARBA" id="ARBA00005874"/>
    </source>
</evidence>
<protein>
    <recommendedName>
        <fullName evidence="7">Acyl-CoA:diacylglycerol acyltransferase</fullName>
        <ecNumber evidence="4">2.3.1.122</ecNumber>
        <ecNumber evidence="5">2.3.1.20</ecNumber>
    </recommendedName>
</protein>
<organism evidence="9 10">
    <name type="scientific">Sphingomonas panacis</name>
    <dbReference type="NCBI Taxonomy" id="1560345"/>
    <lineage>
        <taxon>Bacteria</taxon>
        <taxon>Pseudomonadati</taxon>
        <taxon>Pseudomonadota</taxon>
        <taxon>Alphaproteobacteria</taxon>
        <taxon>Sphingomonadales</taxon>
        <taxon>Sphingomonadaceae</taxon>
        <taxon>Sphingomonas</taxon>
    </lineage>
</organism>
<dbReference type="PANTHER" id="PTHR40841:SF2">
    <property type="entry name" value="SIDEROPHORE-DEGRADING ESTERASE (EUROFUNG)"/>
    <property type="match status" value="1"/>
</dbReference>
<dbReference type="PANTHER" id="PTHR40841">
    <property type="entry name" value="SIDEROPHORE TRIACETYLFUSARININE C ESTERASE"/>
    <property type="match status" value="1"/>
</dbReference>
<reference evidence="9 10" key="1">
    <citation type="submission" date="2016-01" db="EMBL/GenBank/DDBJ databases">
        <title>Complete genome and mega plasmid sequence of Sphingomonas panacis DCY99 elicits systemic resistance in rice to Xanthomonas oryzae.</title>
        <authorList>
            <person name="Kim Y.J."/>
            <person name="Yang D.C."/>
            <person name="Sing P."/>
        </authorList>
    </citation>
    <scope>NUCLEOTIDE SEQUENCE [LARGE SCALE GENOMIC DNA]</scope>
    <source>
        <strain evidence="9 10">DCY99</strain>
    </source>
</reference>
<dbReference type="GO" id="GO:0016788">
    <property type="term" value="F:hydrolase activity, acting on ester bonds"/>
    <property type="evidence" value="ECO:0007669"/>
    <property type="project" value="TreeGrafter"/>
</dbReference>
<proteinExistence type="inferred from homology"/>